<dbReference type="PANTHER" id="PTHR33734">
    <property type="entry name" value="LYSM DOMAIN-CONTAINING GPI-ANCHORED PROTEIN 2"/>
    <property type="match status" value="1"/>
</dbReference>
<dbReference type="CDD" id="cd16894">
    <property type="entry name" value="MltD-like"/>
    <property type="match status" value="1"/>
</dbReference>
<evidence type="ECO:0000313" key="3">
    <source>
        <dbReference type="Proteomes" id="UP000484885"/>
    </source>
</evidence>
<dbReference type="Gene3D" id="3.10.350.10">
    <property type="entry name" value="LysM domain"/>
    <property type="match status" value="3"/>
</dbReference>
<name>A0A845VBQ2_9GAMM</name>
<dbReference type="EMBL" id="JAAGSC010000031">
    <property type="protein sequence ID" value="NDY94719.1"/>
    <property type="molecule type" value="Genomic_DNA"/>
</dbReference>
<evidence type="ECO:0000313" key="2">
    <source>
        <dbReference type="EMBL" id="NDY94719.1"/>
    </source>
</evidence>
<feature type="domain" description="LysM" evidence="1">
    <location>
        <begin position="395"/>
        <end position="439"/>
    </location>
</feature>
<evidence type="ECO:0000259" key="1">
    <source>
        <dbReference type="PROSITE" id="PS51782"/>
    </source>
</evidence>
<dbReference type="RefSeq" id="WP_164210108.1">
    <property type="nucleotide sequence ID" value="NZ_JAAGSC010000031.1"/>
</dbReference>
<feature type="domain" description="LysM" evidence="1">
    <location>
        <begin position="319"/>
        <end position="362"/>
    </location>
</feature>
<dbReference type="Pfam" id="PF01476">
    <property type="entry name" value="LysM"/>
    <property type="match status" value="3"/>
</dbReference>
<comment type="caution">
    <text evidence="2">The sequence shown here is derived from an EMBL/GenBank/DDBJ whole genome shotgun (WGS) entry which is preliminary data.</text>
</comment>
<dbReference type="CDD" id="cd00118">
    <property type="entry name" value="LysM"/>
    <property type="match status" value="3"/>
</dbReference>
<dbReference type="InterPro" id="IPR036779">
    <property type="entry name" value="LysM_dom_sf"/>
</dbReference>
<dbReference type="SMART" id="SM00257">
    <property type="entry name" value="LysM"/>
    <property type="match status" value="3"/>
</dbReference>
<feature type="domain" description="LysM" evidence="1">
    <location>
        <begin position="454"/>
        <end position="498"/>
    </location>
</feature>
<dbReference type="InterPro" id="IPR018392">
    <property type="entry name" value="LysM"/>
</dbReference>
<dbReference type="SUPFAM" id="SSF53955">
    <property type="entry name" value="Lysozyme-like"/>
    <property type="match status" value="1"/>
</dbReference>
<protein>
    <submittedName>
        <fullName evidence="2">LysM peptidoglycan-binding domain-containing protein</fullName>
    </submittedName>
</protein>
<gene>
    <name evidence="2" type="ORF">G3I74_03120</name>
</gene>
<dbReference type="PROSITE" id="PS51782">
    <property type="entry name" value="LYSM"/>
    <property type="match status" value="3"/>
</dbReference>
<dbReference type="Gene3D" id="1.10.530.10">
    <property type="match status" value="1"/>
</dbReference>
<organism evidence="2 3">
    <name type="scientific">Wenzhouxiangella limi</name>
    <dbReference type="NCBI Taxonomy" id="2707351"/>
    <lineage>
        <taxon>Bacteria</taxon>
        <taxon>Pseudomonadati</taxon>
        <taxon>Pseudomonadota</taxon>
        <taxon>Gammaproteobacteria</taxon>
        <taxon>Chromatiales</taxon>
        <taxon>Wenzhouxiangellaceae</taxon>
        <taxon>Wenzhouxiangella</taxon>
    </lineage>
</organism>
<dbReference type="Proteomes" id="UP000484885">
    <property type="component" value="Unassembled WGS sequence"/>
</dbReference>
<dbReference type="InterPro" id="IPR023346">
    <property type="entry name" value="Lysozyme-like_dom_sf"/>
</dbReference>
<sequence length="504" mass="56943">MPAVPFYLRASLDEPFDVVDRALRRVGRGPEPVRAADAGEPRETDLFTRLVDRFEFAACPQDSRALEWAQWFGDRPDYMARVLDRAHPWMHDITSELERRQMPGELALLPIVESAYDPFAYSHGQASGTWQFLSPTARDHGLEINDWYDGRRDVYAATRAALDYLAYLNDLFEGDWNLALAAYNGGQGRVGRAIRSNRSRNRSTRWDALPLPRETLAYVPKLHGLACLFREPERFGWRRPVWRDESLIARIELPGPTDVVAVSALADLDIAELVALNPGLNRHLTPPDGPHHLIVPVAKAEDVMNVLPQAHSRQRVDFEEIVVRRGDTLSSLALRHQTSLSALREVNGLRDDHLSIGQRLRLPSTQATVQTDLPWSDGYPELARLQERLLPTRRFQHQVRPGESLWIIARRYSVSVADVQRWNGLGSGSLIQPGQRLVIHMEGPAGRGAAPEPVRYTVRSGDSLWLISRRLDVRLADLLRWNGLDEDSVLRPGQVLTVRGGDRA</sequence>
<dbReference type="Pfam" id="PF01464">
    <property type="entry name" value="SLT"/>
    <property type="match status" value="1"/>
</dbReference>
<dbReference type="SUPFAM" id="SSF54106">
    <property type="entry name" value="LysM domain"/>
    <property type="match status" value="3"/>
</dbReference>
<keyword evidence="3" id="KW-1185">Reference proteome</keyword>
<dbReference type="PANTHER" id="PTHR33734:SF22">
    <property type="entry name" value="MEMBRANE-BOUND LYTIC MUREIN TRANSGLYCOSYLASE D"/>
    <property type="match status" value="1"/>
</dbReference>
<dbReference type="GO" id="GO:0008932">
    <property type="term" value="F:lytic endotransglycosylase activity"/>
    <property type="evidence" value="ECO:0007669"/>
    <property type="project" value="TreeGrafter"/>
</dbReference>
<dbReference type="AlphaFoldDB" id="A0A845VBQ2"/>
<reference evidence="2 3" key="1">
    <citation type="submission" date="2020-02" db="EMBL/GenBank/DDBJ databases">
        <authorList>
            <person name="Zhang X.-Y."/>
        </authorList>
    </citation>
    <scope>NUCLEOTIDE SEQUENCE [LARGE SCALE GENOMIC DNA]</scope>
    <source>
        <strain evidence="2 3">C33</strain>
    </source>
</reference>
<accession>A0A845VBQ2</accession>
<dbReference type="InterPro" id="IPR008258">
    <property type="entry name" value="Transglycosylase_SLT_dom_1"/>
</dbReference>
<proteinExistence type="predicted"/>